<dbReference type="EMBL" id="CP097463">
    <property type="protein sequence ID" value="WAX57157.1"/>
    <property type="molecule type" value="Genomic_DNA"/>
</dbReference>
<keyword evidence="5" id="KW-0808">Transferase</keyword>
<dbReference type="Pfam" id="PF02518">
    <property type="entry name" value="HATPase_c"/>
    <property type="match status" value="1"/>
</dbReference>
<evidence type="ECO:0000256" key="6">
    <source>
        <dbReference type="ARBA" id="ARBA00022692"/>
    </source>
</evidence>
<evidence type="ECO:0000256" key="12">
    <source>
        <dbReference type="SAM" id="Phobius"/>
    </source>
</evidence>
<evidence type="ECO:0000313" key="15">
    <source>
        <dbReference type="EMBL" id="WAX57157.1"/>
    </source>
</evidence>
<dbReference type="Proteomes" id="UP001164693">
    <property type="component" value="Chromosome"/>
</dbReference>
<evidence type="ECO:0000256" key="8">
    <source>
        <dbReference type="ARBA" id="ARBA00022989"/>
    </source>
</evidence>
<evidence type="ECO:0000256" key="2">
    <source>
        <dbReference type="ARBA" id="ARBA00004236"/>
    </source>
</evidence>
<keyword evidence="7 15" id="KW-0418">Kinase</keyword>
<dbReference type="Gene3D" id="1.10.287.130">
    <property type="match status" value="1"/>
</dbReference>
<feature type="region of interest" description="Disordered" evidence="11">
    <location>
        <begin position="78"/>
        <end position="103"/>
    </location>
</feature>
<dbReference type="InterPro" id="IPR003594">
    <property type="entry name" value="HATPase_dom"/>
</dbReference>
<keyword evidence="6 12" id="KW-0812">Transmembrane</keyword>
<organism evidence="15 16">
    <name type="scientific">Jatrophihabitans cynanchi</name>
    <dbReference type="NCBI Taxonomy" id="2944128"/>
    <lineage>
        <taxon>Bacteria</taxon>
        <taxon>Bacillati</taxon>
        <taxon>Actinomycetota</taxon>
        <taxon>Actinomycetes</taxon>
        <taxon>Jatrophihabitantales</taxon>
        <taxon>Jatrophihabitantaceae</taxon>
        <taxon>Jatrophihabitans</taxon>
    </lineage>
</organism>
<keyword evidence="16" id="KW-1185">Reference proteome</keyword>
<dbReference type="Gene3D" id="3.30.565.10">
    <property type="entry name" value="Histidine kinase-like ATPase, C-terminal domain"/>
    <property type="match status" value="1"/>
</dbReference>
<dbReference type="GO" id="GO:0016301">
    <property type="term" value="F:kinase activity"/>
    <property type="evidence" value="ECO:0007669"/>
    <property type="project" value="UniProtKB-KW"/>
</dbReference>
<keyword evidence="10 12" id="KW-0472">Membrane</keyword>
<dbReference type="InterPro" id="IPR050428">
    <property type="entry name" value="TCS_sensor_his_kinase"/>
</dbReference>
<keyword evidence="4" id="KW-0597">Phosphoprotein</keyword>
<dbReference type="SMART" id="SM00387">
    <property type="entry name" value="HATPase_c"/>
    <property type="match status" value="1"/>
</dbReference>
<dbReference type="EC" id="2.7.13.3" evidence="3"/>
<dbReference type="Pfam" id="PF00672">
    <property type="entry name" value="HAMP"/>
    <property type="match status" value="1"/>
</dbReference>
<dbReference type="SUPFAM" id="SSF158472">
    <property type="entry name" value="HAMP domain-like"/>
    <property type="match status" value="1"/>
</dbReference>
<evidence type="ECO:0000256" key="4">
    <source>
        <dbReference type="ARBA" id="ARBA00022553"/>
    </source>
</evidence>
<evidence type="ECO:0000256" key="9">
    <source>
        <dbReference type="ARBA" id="ARBA00023012"/>
    </source>
</evidence>
<name>A0ABY7K0N9_9ACTN</name>
<dbReference type="SMART" id="SM00304">
    <property type="entry name" value="HAMP"/>
    <property type="match status" value="1"/>
</dbReference>
<evidence type="ECO:0000259" key="14">
    <source>
        <dbReference type="PROSITE" id="PS50885"/>
    </source>
</evidence>
<evidence type="ECO:0000313" key="16">
    <source>
        <dbReference type="Proteomes" id="UP001164693"/>
    </source>
</evidence>
<proteinExistence type="predicted"/>
<feature type="compositionally biased region" description="Gly residues" evidence="11">
    <location>
        <begin position="85"/>
        <end position="95"/>
    </location>
</feature>
<comment type="catalytic activity">
    <reaction evidence="1">
        <text>ATP + protein L-histidine = ADP + protein N-phospho-L-histidine.</text>
        <dbReference type="EC" id="2.7.13.3"/>
    </reaction>
</comment>
<evidence type="ECO:0000259" key="13">
    <source>
        <dbReference type="PROSITE" id="PS50109"/>
    </source>
</evidence>
<accession>A0ABY7K0N9</accession>
<comment type="subcellular location">
    <subcellularLocation>
        <location evidence="2">Cell membrane</location>
    </subcellularLocation>
</comment>
<dbReference type="InterPro" id="IPR036890">
    <property type="entry name" value="HATPase_C_sf"/>
</dbReference>
<keyword evidence="9" id="KW-0902">Two-component regulatory system</keyword>
<dbReference type="CDD" id="cd00075">
    <property type="entry name" value="HATPase"/>
    <property type="match status" value="1"/>
</dbReference>
<dbReference type="Gene3D" id="6.10.340.10">
    <property type="match status" value="1"/>
</dbReference>
<reference evidence="15" key="1">
    <citation type="submission" date="2022-05" db="EMBL/GenBank/DDBJ databases">
        <title>Jatrophihabitans sp. SB3-54 whole genome sequence.</title>
        <authorList>
            <person name="Suh M.K."/>
            <person name="Eom M.K."/>
            <person name="Kim J.S."/>
            <person name="Kim H.S."/>
            <person name="Do H.E."/>
            <person name="Shin Y.K."/>
            <person name="Lee J.-S."/>
        </authorList>
    </citation>
    <scope>NUCLEOTIDE SEQUENCE</scope>
    <source>
        <strain evidence="15">SB3-54</strain>
    </source>
</reference>
<feature type="transmembrane region" description="Helical" evidence="12">
    <location>
        <begin position="198"/>
        <end position="224"/>
    </location>
</feature>
<protein>
    <recommendedName>
        <fullName evidence="3">histidine kinase</fullName>
        <ecNumber evidence="3">2.7.13.3</ecNumber>
    </recommendedName>
</protein>
<dbReference type="PROSITE" id="PS50109">
    <property type="entry name" value="HIS_KIN"/>
    <property type="match status" value="1"/>
</dbReference>
<evidence type="ECO:0000256" key="11">
    <source>
        <dbReference type="SAM" id="MobiDB-lite"/>
    </source>
</evidence>
<dbReference type="RefSeq" id="WP_269443695.1">
    <property type="nucleotide sequence ID" value="NZ_CP097463.1"/>
</dbReference>
<dbReference type="SUPFAM" id="SSF47384">
    <property type="entry name" value="Homodimeric domain of signal transducing histidine kinase"/>
    <property type="match status" value="1"/>
</dbReference>
<sequence>MPSRLAALTGALARAPRRLGARAPLRVKLVALLLLLVAVALAGSGAAASTTLRTYLVGRIDSQLSDAQHPIVEHGLAGTLRGSERGGGALPGGSSGSATDRDSVQDRLPSAYVVEVTDSRGTPVYGPTNALVDTTQPLPDLPSPTGAATRARGAHTFTVDAVEGTTQWRVLAEPVILIDGSTGTLFIAQSLRDVQSTVAHLIVLLVVIGAAAVVVLGGVGYLVVRRSLRPLRDVERTAAQIAAGDLSHRVPETADPRTEVGGLSVALNSMLGQIETAFAARAASESAARASEQRMRRFVADASHELRTPLTTIRGFAELYRHGAATDPAELSRLMRRIEDEAKRMGLLVEDLLTLARLDQQRPLARLPVDLLALARDAVSDARAVAPERPISLLVGPTDPPPVVIGDDARLRQVLANLIGNALQHTPADAAVTVRIGTVPGERTGAQVVRLSVEDAGPGLSTEDAERVFERFYRADAARDRRDGGSGLGLSIVAALVAGHGGTVDVDSTPGVGVRFVVELPLAGDAPIGAPGAAG</sequence>
<gene>
    <name evidence="15" type="ORF">M6B22_21975</name>
</gene>
<dbReference type="PANTHER" id="PTHR45436:SF5">
    <property type="entry name" value="SENSOR HISTIDINE KINASE TRCS"/>
    <property type="match status" value="1"/>
</dbReference>
<evidence type="ECO:0000256" key="5">
    <source>
        <dbReference type="ARBA" id="ARBA00022679"/>
    </source>
</evidence>
<dbReference type="InterPro" id="IPR003661">
    <property type="entry name" value="HisK_dim/P_dom"/>
</dbReference>
<dbReference type="SUPFAM" id="SSF55874">
    <property type="entry name" value="ATPase domain of HSP90 chaperone/DNA topoisomerase II/histidine kinase"/>
    <property type="match status" value="1"/>
</dbReference>
<dbReference type="InterPro" id="IPR005467">
    <property type="entry name" value="His_kinase_dom"/>
</dbReference>
<dbReference type="InterPro" id="IPR003660">
    <property type="entry name" value="HAMP_dom"/>
</dbReference>
<feature type="region of interest" description="Disordered" evidence="11">
    <location>
        <begin position="128"/>
        <end position="148"/>
    </location>
</feature>
<dbReference type="PANTHER" id="PTHR45436">
    <property type="entry name" value="SENSOR HISTIDINE KINASE YKOH"/>
    <property type="match status" value="1"/>
</dbReference>
<evidence type="ECO:0000256" key="1">
    <source>
        <dbReference type="ARBA" id="ARBA00000085"/>
    </source>
</evidence>
<dbReference type="SMART" id="SM00388">
    <property type="entry name" value="HisKA"/>
    <property type="match status" value="1"/>
</dbReference>
<dbReference type="PROSITE" id="PS50885">
    <property type="entry name" value="HAMP"/>
    <property type="match status" value="1"/>
</dbReference>
<dbReference type="PRINTS" id="PR00344">
    <property type="entry name" value="BCTRLSENSOR"/>
</dbReference>
<keyword evidence="8 12" id="KW-1133">Transmembrane helix</keyword>
<dbReference type="CDD" id="cd00082">
    <property type="entry name" value="HisKA"/>
    <property type="match status" value="1"/>
</dbReference>
<evidence type="ECO:0000256" key="3">
    <source>
        <dbReference type="ARBA" id="ARBA00012438"/>
    </source>
</evidence>
<dbReference type="Pfam" id="PF00512">
    <property type="entry name" value="HisKA"/>
    <property type="match status" value="1"/>
</dbReference>
<dbReference type="CDD" id="cd06225">
    <property type="entry name" value="HAMP"/>
    <property type="match status" value="1"/>
</dbReference>
<evidence type="ECO:0000256" key="10">
    <source>
        <dbReference type="ARBA" id="ARBA00023136"/>
    </source>
</evidence>
<feature type="domain" description="Histidine kinase" evidence="13">
    <location>
        <begin position="301"/>
        <end position="524"/>
    </location>
</feature>
<dbReference type="InterPro" id="IPR004358">
    <property type="entry name" value="Sig_transdc_His_kin-like_C"/>
</dbReference>
<feature type="domain" description="HAMP" evidence="14">
    <location>
        <begin position="225"/>
        <end position="279"/>
    </location>
</feature>
<evidence type="ECO:0000256" key="7">
    <source>
        <dbReference type="ARBA" id="ARBA00022777"/>
    </source>
</evidence>
<dbReference type="InterPro" id="IPR036097">
    <property type="entry name" value="HisK_dim/P_sf"/>
</dbReference>